<name>A0AAE0BRS3_9CHLO</name>
<evidence type="ECO:0000313" key="2">
    <source>
        <dbReference type="EMBL" id="KAK3241591.1"/>
    </source>
</evidence>
<proteinExistence type="predicted"/>
<keyword evidence="3" id="KW-1185">Reference proteome</keyword>
<dbReference type="EMBL" id="LGRX02033364">
    <property type="protein sequence ID" value="KAK3241591.1"/>
    <property type="molecule type" value="Genomic_DNA"/>
</dbReference>
<evidence type="ECO:0000256" key="1">
    <source>
        <dbReference type="SAM" id="MobiDB-lite"/>
    </source>
</evidence>
<dbReference type="AlphaFoldDB" id="A0AAE0BRS3"/>
<gene>
    <name evidence="2" type="ORF">CYMTET_48653</name>
</gene>
<comment type="caution">
    <text evidence="2">The sequence shown here is derived from an EMBL/GenBank/DDBJ whole genome shotgun (WGS) entry which is preliminary data.</text>
</comment>
<dbReference type="Proteomes" id="UP001190700">
    <property type="component" value="Unassembled WGS sequence"/>
</dbReference>
<sequence length="73" mass="7927">MQAPQSEPQPQAAAPTPSTYTPPFYLTELAGKGLDHQHILAAVYATMHFEDGEQAIPTGTSCMLLYKRTAYDG</sequence>
<evidence type="ECO:0000313" key="3">
    <source>
        <dbReference type="Proteomes" id="UP001190700"/>
    </source>
</evidence>
<accession>A0AAE0BRS3</accession>
<protein>
    <submittedName>
        <fullName evidence="2">Uncharacterized protein</fullName>
    </submittedName>
</protein>
<organism evidence="2 3">
    <name type="scientific">Cymbomonas tetramitiformis</name>
    <dbReference type="NCBI Taxonomy" id="36881"/>
    <lineage>
        <taxon>Eukaryota</taxon>
        <taxon>Viridiplantae</taxon>
        <taxon>Chlorophyta</taxon>
        <taxon>Pyramimonadophyceae</taxon>
        <taxon>Pyramimonadales</taxon>
        <taxon>Pyramimonadaceae</taxon>
        <taxon>Cymbomonas</taxon>
    </lineage>
</organism>
<feature type="region of interest" description="Disordered" evidence="1">
    <location>
        <begin position="1"/>
        <end position="20"/>
    </location>
</feature>
<reference evidence="2 3" key="1">
    <citation type="journal article" date="2015" name="Genome Biol. Evol.">
        <title>Comparative Genomics of a Bacterivorous Green Alga Reveals Evolutionary Causalities and Consequences of Phago-Mixotrophic Mode of Nutrition.</title>
        <authorList>
            <person name="Burns J.A."/>
            <person name="Paasch A."/>
            <person name="Narechania A."/>
            <person name="Kim E."/>
        </authorList>
    </citation>
    <scope>NUCLEOTIDE SEQUENCE [LARGE SCALE GENOMIC DNA]</scope>
    <source>
        <strain evidence="2 3">PLY_AMNH</strain>
    </source>
</reference>